<accession>A0A561UP44</accession>
<evidence type="ECO:0000259" key="7">
    <source>
        <dbReference type="Pfam" id="PF01323"/>
    </source>
</evidence>
<dbReference type="Gene3D" id="3.40.30.10">
    <property type="entry name" value="Glutaredoxin"/>
    <property type="match status" value="1"/>
</dbReference>
<keyword evidence="4" id="KW-1015">Disulfide bond</keyword>
<dbReference type="Pfam" id="PF01323">
    <property type="entry name" value="DSBA"/>
    <property type="match status" value="1"/>
</dbReference>
<comment type="similarity">
    <text evidence="1">Belongs to the thioredoxin family. DsbA subfamily.</text>
</comment>
<dbReference type="InterPro" id="IPR050824">
    <property type="entry name" value="Thiol_disulfide_DsbA"/>
</dbReference>
<gene>
    <name evidence="8" type="ORF">FHX73_115009</name>
</gene>
<sequence length="215" mass="23491">MTTAARAAALLLALTGGLVATPAQADGASYVPLAHPQAVHQQGTREVVEFFWYGCRHSQLLEQPLEDWMARQPKDVVLRRIPAVWPGTSDQTSERGHARLFYALDKLGEVDRLQRAVFEAVRDQGLDLTTESGADQWVEGQGVDGAKFRAAYESPQVQQEVDRAPQEMTRYEVNELPTAVVQGSWKATPTTAGGAERIPGVLDQLMAKAQGLPSK</sequence>
<dbReference type="InterPro" id="IPR023205">
    <property type="entry name" value="DsbA/DsbL"/>
</dbReference>
<dbReference type="CDD" id="cd03019">
    <property type="entry name" value="DsbA_DsbA"/>
    <property type="match status" value="1"/>
</dbReference>
<keyword evidence="3 6" id="KW-0732">Signal</keyword>
<evidence type="ECO:0000313" key="8">
    <source>
        <dbReference type="EMBL" id="TWG01122.1"/>
    </source>
</evidence>
<dbReference type="InterPro" id="IPR001853">
    <property type="entry name" value="DSBA-like_thioredoxin_dom"/>
</dbReference>
<dbReference type="PANTHER" id="PTHR35891:SF3">
    <property type="entry name" value="THIOL:DISULFIDE INTERCHANGE PROTEIN DSBL"/>
    <property type="match status" value="1"/>
</dbReference>
<evidence type="ECO:0000256" key="5">
    <source>
        <dbReference type="ARBA" id="ARBA00023284"/>
    </source>
</evidence>
<keyword evidence="5" id="KW-0676">Redox-active center</keyword>
<evidence type="ECO:0000256" key="3">
    <source>
        <dbReference type="ARBA" id="ARBA00022729"/>
    </source>
</evidence>
<feature type="signal peptide" evidence="6">
    <location>
        <begin position="1"/>
        <end position="25"/>
    </location>
</feature>
<evidence type="ECO:0000256" key="2">
    <source>
        <dbReference type="ARBA" id="ARBA00013831"/>
    </source>
</evidence>
<evidence type="ECO:0000256" key="6">
    <source>
        <dbReference type="SAM" id="SignalP"/>
    </source>
</evidence>
<reference evidence="8 9" key="1">
    <citation type="submission" date="2019-06" db="EMBL/GenBank/DDBJ databases">
        <title>Sequencing the genomes of 1000 actinobacteria strains.</title>
        <authorList>
            <person name="Klenk H.-P."/>
        </authorList>
    </citation>
    <scope>NUCLEOTIDE SEQUENCE [LARGE SCALE GENOMIC DNA]</scope>
    <source>
        <strain evidence="8 9">DSM 44826</strain>
    </source>
</reference>
<evidence type="ECO:0000313" key="9">
    <source>
        <dbReference type="Proteomes" id="UP000317940"/>
    </source>
</evidence>
<feature type="chain" id="PRO_5022158720" description="Thiol:disulfide interchange protein DsbA" evidence="6">
    <location>
        <begin position="26"/>
        <end position="215"/>
    </location>
</feature>
<evidence type="ECO:0000256" key="4">
    <source>
        <dbReference type="ARBA" id="ARBA00023157"/>
    </source>
</evidence>
<protein>
    <recommendedName>
        <fullName evidence="2">Thiol:disulfide interchange protein DsbA</fullName>
    </recommendedName>
</protein>
<dbReference type="Proteomes" id="UP000317940">
    <property type="component" value="Unassembled WGS sequence"/>
</dbReference>
<dbReference type="PANTHER" id="PTHR35891">
    <property type="entry name" value="THIOL:DISULFIDE INTERCHANGE PROTEIN DSBA"/>
    <property type="match status" value="1"/>
</dbReference>
<comment type="caution">
    <text evidence="8">The sequence shown here is derived from an EMBL/GenBank/DDBJ whole genome shotgun (WGS) entry which is preliminary data.</text>
</comment>
<feature type="domain" description="DSBA-like thioredoxin" evidence="7">
    <location>
        <begin position="80"/>
        <end position="204"/>
    </location>
</feature>
<dbReference type="RefSeq" id="WP_145907123.1">
    <property type="nucleotide sequence ID" value="NZ_BAAAMZ010000038.1"/>
</dbReference>
<proteinExistence type="inferred from homology"/>
<evidence type="ECO:0000256" key="1">
    <source>
        <dbReference type="ARBA" id="ARBA00005791"/>
    </source>
</evidence>
<dbReference type="InterPro" id="IPR036249">
    <property type="entry name" value="Thioredoxin-like_sf"/>
</dbReference>
<dbReference type="EMBL" id="VIWT01000001">
    <property type="protein sequence ID" value="TWG01122.1"/>
    <property type="molecule type" value="Genomic_DNA"/>
</dbReference>
<dbReference type="SUPFAM" id="SSF52833">
    <property type="entry name" value="Thioredoxin-like"/>
    <property type="match status" value="1"/>
</dbReference>
<dbReference type="PIRSF" id="PIRSF001488">
    <property type="entry name" value="Tdi_protein"/>
    <property type="match status" value="1"/>
</dbReference>
<dbReference type="AlphaFoldDB" id="A0A561UP44"/>
<keyword evidence="9" id="KW-1185">Reference proteome</keyword>
<dbReference type="GO" id="GO:0016491">
    <property type="term" value="F:oxidoreductase activity"/>
    <property type="evidence" value="ECO:0007669"/>
    <property type="project" value="InterPro"/>
</dbReference>
<name>A0A561UP44_9ACTN</name>
<organism evidence="8 9">
    <name type="scientific">Kitasatospora viridis</name>
    <dbReference type="NCBI Taxonomy" id="281105"/>
    <lineage>
        <taxon>Bacteria</taxon>
        <taxon>Bacillati</taxon>
        <taxon>Actinomycetota</taxon>
        <taxon>Actinomycetes</taxon>
        <taxon>Kitasatosporales</taxon>
        <taxon>Streptomycetaceae</taxon>
        <taxon>Kitasatospora</taxon>
    </lineage>
</organism>
<dbReference type="OrthoDB" id="9784896at2"/>